<name>A0A517Y9M3_9BACT</name>
<keyword evidence="1" id="KW-0732">Signal</keyword>
<proteinExistence type="predicted"/>
<evidence type="ECO:0008006" key="4">
    <source>
        <dbReference type="Google" id="ProtNLM"/>
    </source>
</evidence>
<protein>
    <recommendedName>
        <fullName evidence="4">DUF5666 domain-containing protein</fullName>
    </recommendedName>
</protein>
<evidence type="ECO:0000313" key="3">
    <source>
        <dbReference type="Proteomes" id="UP000315017"/>
    </source>
</evidence>
<feature type="chain" id="PRO_5022072074" description="DUF5666 domain-containing protein" evidence="1">
    <location>
        <begin position="21"/>
        <end position="113"/>
    </location>
</feature>
<dbReference type="AlphaFoldDB" id="A0A517Y9M3"/>
<sequence precursor="true">MLRFSGLMVLAAVLTLQAVALELKAESTARHAQAVAEPRLHEGTVVSASAGQVSMRATDGKEQVFKINSMTRVTINGKPGKVEALEAGTPIRVMVDQANNVTAISTVDDRKHL</sequence>
<accession>A0A517Y9M3</accession>
<dbReference type="EMBL" id="CP036274">
    <property type="protein sequence ID" value="QDU26862.1"/>
    <property type="molecule type" value="Genomic_DNA"/>
</dbReference>
<gene>
    <name evidence="2" type="ORF">ETAA8_19460</name>
</gene>
<keyword evidence="3" id="KW-1185">Reference proteome</keyword>
<evidence type="ECO:0000313" key="2">
    <source>
        <dbReference type="EMBL" id="QDU26862.1"/>
    </source>
</evidence>
<dbReference type="RefSeq" id="WP_145087730.1">
    <property type="nucleotide sequence ID" value="NZ_CP036274.1"/>
</dbReference>
<feature type="signal peptide" evidence="1">
    <location>
        <begin position="1"/>
        <end position="20"/>
    </location>
</feature>
<organism evidence="2 3">
    <name type="scientific">Anatilimnocola aggregata</name>
    <dbReference type="NCBI Taxonomy" id="2528021"/>
    <lineage>
        <taxon>Bacteria</taxon>
        <taxon>Pseudomonadati</taxon>
        <taxon>Planctomycetota</taxon>
        <taxon>Planctomycetia</taxon>
        <taxon>Pirellulales</taxon>
        <taxon>Pirellulaceae</taxon>
        <taxon>Anatilimnocola</taxon>
    </lineage>
</organism>
<reference evidence="2 3" key="1">
    <citation type="submission" date="2019-02" db="EMBL/GenBank/DDBJ databases">
        <title>Deep-cultivation of Planctomycetes and their phenomic and genomic characterization uncovers novel biology.</title>
        <authorList>
            <person name="Wiegand S."/>
            <person name="Jogler M."/>
            <person name="Boedeker C."/>
            <person name="Pinto D."/>
            <person name="Vollmers J."/>
            <person name="Rivas-Marin E."/>
            <person name="Kohn T."/>
            <person name="Peeters S.H."/>
            <person name="Heuer A."/>
            <person name="Rast P."/>
            <person name="Oberbeckmann S."/>
            <person name="Bunk B."/>
            <person name="Jeske O."/>
            <person name="Meyerdierks A."/>
            <person name="Storesund J.E."/>
            <person name="Kallscheuer N."/>
            <person name="Luecker S."/>
            <person name="Lage O.M."/>
            <person name="Pohl T."/>
            <person name="Merkel B.J."/>
            <person name="Hornburger P."/>
            <person name="Mueller R.-W."/>
            <person name="Bruemmer F."/>
            <person name="Labrenz M."/>
            <person name="Spormann A.M."/>
            <person name="Op den Camp H."/>
            <person name="Overmann J."/>
            <person name="Amann R."/>
            <person name="Jetten M.S.M."/>
            <person name="Mascher T."/>
            <person name="Medema M.H."/>
            <person name="Devos D.P."/>
            <person name="Kaster A.-K."/>
            <person name="Ovreas L."/>
            <person name="Rohde M."/>
            <person name="Galperin M.Y."/>
            <person name="Jogler C."/>
        </authorList>
    </citation>
    <scope>NUCLEOTIDE SEQUENCE [LARGE SCALE GENOMIC DNA]</scope>
    <source>
        <strain evidence="2 3">ETA_A8</strain>
    </source>
</reference>
<dbReference type="Proteomes" id="UP000315017">
    <property type="component" value="Chromosome"/>
</dbReference>
<dbReference type="KEGG" id="aagg:ETAA8_19460"/>
<evidence type="ECO:0000256" key="1">
    <source>
        <dbReference type="SAM" id="SignalP"/>
    </source>
</evidence>